<organism evidence="2 3">
    <name type="scientific">Hymenobacter gummosus</name>
    <dbReference type="NCBI Taxonomy" id="1776032"/>
    <lineage>
        <taxon>Bacteria</taxon>
        <taxon>Pseudomonadati</taxon>
        <taxon>Bacteroidota</taxon>
        <taxon>Cytophagia</taxon>
        <taxon>Cytophagales</taxon>
        <taxon>Hymenobacteraceae</taxon>
        <taxon>Hymenobacter</taxon>
    </lineage>
</organism>
<gene>
    <name evidence="2" type="ORF">EJV47_15555</name>
</gene>
<evidence type="ECO:0000313" key="2">
    <source>
        <dbReference type="EMBL" id="RTQ49004.1"/>
    </source>
</evidence>
<evidence type="ECO:0000313" key="3">
    <source>
        <dbReference type="Proteomes" id="UP000282184"/>
    </source>
</evidence>
<protein>
    <submittedName>
        <fullName evidence="2">Uncharacterized protein</fullName>
    </submittedName>
</protein>
<feature type="region of interest" description="Disordered" evidence="1">
    <location>
        <begin position="77"/>
        <end position="96"/>
    </location>
</feature>
<dbReference type="Proteomes" id="UP000282184">
    <property type="component" value="Unassembled WGS sequence"/>
</dbReference>
<keyword evidence="3" id="KW-1185">Reference proteome</keyword>
<evidence type="ECO:0000256" key="1">
    <source>
        <dbReference type="SAM" id="MobiDB-lite"/>
    </source>
</evidence>
<comment type="caution">
    <text evidence="2">The sequence shown here is derived from an EMBL/GenBank/DDBJ whole genome shotgun (WGS) entry which is preliminary data.</text>
</comment>
<sequence>MAEDAQGQPRQLFSTATARLILTEQRRRRRTGTTYERNAYLMDYPFQPVALAKVSDSVAYVRAYLLRARVPQPSVVYPDYPSSRPKRRIPRVADQPDTTRLATLRLSFYQLSRSADDD</sequence>
<dbReference type="AlphaFoldDB" id="A0A3S0JDI7"/>
<accession>A0A3S0JDI7</accession>
<name>A0A3S0JDI7_9BACT</name>
<dbReference type="EMBL" id="RXOF01000008">
    <property type="protein sequence ID" value="RTQ49004.1"/>
    <property type="molecule type" value="Genomic_DNA"/>
</dbReference>
<reference evidence="2 3" key="1">
    <citation type="submission" date="2018-12" db="EMBL/GenBank/DDBJ databases">
        <title>Hymenobacter gummosus sp. nov., isolated from a spring.</title>
        <authorList>
            <person name="Nie L."/>
        </authorList>
    </citation>
    <scope>NUCLEOTIDE SEQUENCE [LARGE SCALE GENOMIC DNA]</scope>
    <source>
        <strain evidence="2 3">KCTC 52166</strain>
    </source>
</reference>
<dbReference type="RefSeq" id="WP_126694080.1">
    <property type="nucleotide sequence ID" value="NZ_RXOF01000008.1"/>
</dbReference>
<proteinExistence type="predicted"/>